<dbReference type="EMBL" id="BQKI01000002">
    <property type="protein sequence ID" value="GJM87703.1"/>
    <property type="molecule type" value="Genomic_DNA"/>
</dbReference>
<reference evidence="2" key="1">
    <citation type="journal article" date="2018" name="DNA Res.">
        <title>Multiple hybrid de novo genome assembly of finger millet, an orphan allotetraploid crop.</title>
        <authorList>
            <person name="Hatakeyama M."/>
            <person name="Aluri S."/>
            <person name="Balachadran M.T."/>
            <person name="Sivarajan S.R."/>
            <person name="Patrignani A."/>
            <person name="Gruter S."/>
            <person name="Poveda L."/>
            <person name="Shimizu-Inatsugi R."/>
            <person name="Baeten J."/>
            <person name="Francoijs K.J."/>
            <person name="Nataraja K.N."/>
            <person name="Reddy Y.A.N."/>
            <person name="Phadnis S."/>
            <person name="Ravikumar R.L."/>
            <person name="Schlapbach R."/>
            <person name="Sreeman S.M."/>
            <person name="Shimizu K.K."/>
        </authorList>
    </citation>
    <scope>NUCLEOTIDE SEQUENCE</scope>
</reference>
<evidence type="ECO:0000256" key="1">
    <source>
        <dbReference type="SAM" id="MobiDB-lite"/>
    </source>
</evidence>
<dbReference type="Proteomes" id="UP001054889">
    <property type="component" value="Unassembled WGS sequence"/>
</dbReference>
<keyword evidence="3" id="KW-1185">Reference proteome</keyword>
<evidence type="ECO:0000313" key="2">
    <source>
        <dbReference type="EMBL" id="GJM87703.1"/>
    </source>
</evidence>
<feature type="region of interest" description="Disordered" evidence="1">
    <location>
        <begin position="44"/>
        <end position="68"/>
    </location>
</feature>
<comment type="caution">
    <text evidence="2">The sequence shown here is derived from an EMBL/GenBank/DDBJ whole genome shotgun (WGS) entry which is preliminary data.</text>
</comment>
<name>A0AAV5BN30_ELECO</name>
<accession>A0AAV5BN30</accession>
<dbReference type="AlphaFoldDB" id="A0AAV5BN30"/>
<protein>
    <submittedName>
        <fullName evidence="2">Uncharacterized protein</fullName>
    </submittedName>
</protein>
<gene>
    <name evidence="2" type="primary">ga03685</name>
    <name evidence="2" type="ORF">PR202_ga03685</name>
</gene>
<evidence type="ECO:0000313" key="3">
    <source>
        <dbReference type="Proteomes" id="UP001054889"/>
    </source>
</evidence>
<reference evidence="2" key="2">
    <citation type="submission" date="2021-12" db="EMBL/GenBank/DDBJ databases">
        <title>Resequencing data analysis of finger millet.</title>
        <authorList>
            <person name="Hatakeyama M."/>
            <person name="Aluri S."/>
            <person name="Balachadran M.T."/>
            <person name="Sivarajan S.R."/>
            <person name="Poveda L."/>
            <person name="Shimizu-Inatsugi R."/>
            <person name="Schlapbach R."/>
            <person name="Sreeman S.M."/>
            <person name="Shimizu K.K."/>
        </authorList>
    </citation>
    <scope>NUCLEOTIDE SEQUENCE</scope>
</reference>
<sequence length="103" mass="11109">MSRSNRLTKVGDTVVLVAVRRCHAPLSSGTARRPARGRVSRWLRSARAREPRSATSKAVHPSAPFDRSGAIALQGPATTVQLVAVRTTPDLQSRRQPLGVAMD</sequence>
<proteinExistence type="predicted"/>
<organism evidence="2 3">
    <name type="scientific">Eleusine coracana subsp. coracana</name>
    <dbReference type="NCBI Taxonomy" id="191504"/>
    <lineage>
        <taxon>Eukaryota</taxon>
        <taxon>Viridiplantae</taxon>
        <taxon>Streptophyta</taxon>
        <taxon>Embryophyta</taxon>
        <taxon>Tracheophyta</taxon>
        <taxon>Spermatophyta</taxon>
        <taxon>Magnoliopsida</taxon>
        <taxon>Liliopsida</taxon>
        <taxon>Poales</taxon>
        <taxon>Poaceae</taxon>
        <taxon>PACMAD clade</taxon>
        <taxon>Chloridoideae</taxon>
        <taxon>Cynodonteae</taxon>
        <taxon>Eleusininae</taxon>
        <taxon>Eleusine</taxon>
    </lineage>
</organism>